<comment type="subcellular location">
    <subcellularLocation>
        <location evidence="1">Endoplasmic reticulum membrane</location>
        <topology evidence="1">Single-pass type I membrane protein</topology>
    </subcellularLocation>
</comment>
<dbReference type="PANTHER" id="PTHR46107:SF3">
    <property type="entry name" value="THIOREDOXIN DOMAIN-CONTAINING PROTEIN"/>
    <property type="match status" value="1"/>
</dbReference>
<dbReference type="SUPFAM" id="SSF52833">
    <property type="entry name" value="Thioredoxin-like"/>
    <property type="match status" value="1"/>
</dbReference>
<feature type="transmembrane region" description="Helical" evidence="13">
    <location>
        <begin position="178"/>
        <end position="201"/>
    </location>
</feature>
<dbReference type="GeneID" id="106814241"/>
<keyword evidence="16" id="KW-1185">Reference proteome</keyword>
<evidence type="ECO:0000256" key="8">
    <source>
        <dbReference type="ARBA" id="ARBA00022989"/>
    </source>
</evidence>
<proteinExistence type="predicted"/>
<feature type="compositionally biased region" description="Basic residues" evidence="12">
    <location>
        <begin position="281"/>
        <end position="292"/>
    </location>
</feature>
<keyword evidence="6" id="KW-0256">Endoplasmic reticulum</keyword>
<evidence type="ECO:0000256" key="6">
    <source>
        <dbReference type="ARBA" id="ARBA00022824"/>
    </source>
</evidence>
<name>A0ABM1EPA7_PRICU</name>
<protein>
    <submittedName>
        <fullName evidence="17">Thioredoxin-related transmembrane protein 1-like</fullName>
    </submittedName>
</protein>
<evidence type="ECO:0000256" key="1">
    <source>
        <dbReference type="ARBA" id="ARBA00004115"/>
    </source>
</evidence>
<dbReference type="InterPro" id="IPR036249">
    <property type="entry name" value="Thioredoxin-like_sf"/>
</dbReference>
<evidence type="ECO:0000256" key="14">
    <source>
        <dbReference type="SAM" id="SignalP"/>
    </source>
</evidence>
<keyword evidence="11" id="KW-0676">Redox-active center</keyword>
<keyword evidence="7" id="KW-0249">Electron transport</keyword>
<dbReference type="Pfam" id="PF00085">
    <property type="entry name" value="Thioredoxin"/>
    <property type="match status" value="1"/>
</dbReference>
<evidence type="ECO:0000256" key="9">
    <source>
        <dbReference type="ARBA" id="ARBA00023136"/>
    </source>
</evidence>
<evidence type="ECO:0000259" key="15">
    <source>
        <dbReference type="PROSITE" id="PS51352"/>
    </source>
</evidence>
<dbReference type="InterPro" id="IPR052454">
    <property type="entry name" value="TMX_domain-containing"/>
</dbReference>
<dbReference type="InterPro" id="IPR017937">
    <property type="entry name" value="Thioredoxin_CS"/>
</dbReference>
<dbReference type="PANTHER" id="PTHR46107">
    <property type="entry name" value="DUMPY: SHORTER THAN WILD-TYPE"/>
    <property type="match status" value="1"/>
</dbReference>
<dbReference type="Proteomes" id="UP000695022">
    <property type="component" value="Unplaced"/>
</dbReference>
<dbReference type="PROSITE" id="PS00194">
    <property type="entry name" value="THIOREDOXIN_1"/>
    <property type="match status" value="1"/>
</dbReference>
<evidence type="ECO:0000313" key="16">
    <source>
        <dbReference type="Proteomes" id="UP000695022"/>
    </source>
</evidence>
<evidence type="ECO:0000256" key="7">
    <source>
        <dbReference type="ARBA" id="ARBA00022982"/>
    </source>
</evidence>
<feature type="region of interest" description="Disordered" evidence="12">
    <location>
        <begin position="218"/>
        <end position="292"/>
    </location>
</feature>
<feature type="compositionally biased region" description="Basic and acidic residues" evidence="12">
    <location>
        <begin position="245"/>
        <end position="270"/>
    </location>
</feature>
<keyword evidence="5 14" id="KW-0732">Signal</keyword>
<feature type="chain" id="PRO_5045113761" evidence="14">
    <location>
        <begin position="26"/>
        <end position="292"/>
    </location>
</feature>
<dbReference type="PROSITE" id="PS51352">
    <property type="entry name" value="THIOREDOXIN_2"/>
    <property type="match status" value="1"/>
</dbReference>
<organism evidence="16 17">
    <name type="scientific">Priapulus caudatus</name>
    <name type="common">Priapulid worm</name>
    <dbReference type="NCBI Taxonomy" id="37621"/>
    <lineage>
        <taxon>Eukaryota</taxon>
        <taxon>Metazoa</taxon>
        <taxon>Ecdysozoa</taxon>
        <taxon>Scalidophora</taxon>
        <taxon>Priapulida</taxon>
        <taxon>Priapulimorpha</taxon>
        <taxon>Priapulimorphida</taxon>
        <taxon>Priapulidae</taxon>
        <taxon>Priapulus</taxon>
    </lineage>
</organism>
<evidence type="ECO:0000256" key="2">
    <source>
        <dbReference type="ARBA" id="ARBA00022448"/>
    </source>
</evidence>
<keyword evidence="3" id="KW-0597">Phosphoprotein</keyword>
<dbReference type="Gene3D" id="3.40.30.10">
    <property type="entry name" value="Glutaredoxin"/>
    <property type="match status" value="1"/>
</dbReference>
<keyword evidence="8 13" id="KW-1133">Transmembrane helix</keyword>
<evidence type="ECO:0000256" key="4">
    <source>
        <dbReference type="ARBA" id="ARBA00022692"/>
    </source>
</evidence>
<sequence>MATNASAKLSVFVTCLVILFSVASAAGRAKGALQLTENDWRRMLDGEWMVEFHAPWCPACKSLELTWNDFANWSDDLGINVAQVDVTANPGLSGRFVVTALPTIFHVKEGEFRQYNGARDKDELITYIEEKKWSSVDPLPAWKHPDSIHMGGLGLFFRLSMFLRALHTTLMDEYGLPYWASYLVFAIGTIIVGSILGLLIVCCIDCVFPASKVSTADAKKKKDDDYQSGQKSGSENSATEADDESSSRDSEDAIPDDSKAGGDTSKKDAGSSKAGHTGSSPRKRKTKPKRDE</sequence>
<keyword evidence="10" id="KW-1015">Disulfide bond</keyword>
<dbReference type="RefSeq" id="XP_014674028.1">
    <property type="nucleotide sequence ID" value="XM_014818542.1"/>
</dbReference>
<evidence type="ECO:0000256" key="13">
    <source>
        <dbReference type="SAM" id="Phobius"/>
    </source>
</evidence>
<gene>
    <name evidence="17" type="primary">LOC106814241</name>
</gene>
<accession>A0ABM1EPA7</accession>
<evidence type="ECO:0000313" key="17">
    <source>
        <dbReference type="RefSeq" id="XP_014674028.1"/>
    </source>
</evidence>
<keyword evidence="2" id="KW-0813">Transport</keyword>
<dbReference type="InterPro" id="IPR013766">
    <property type="entry name" value="Thioredoxin_domain"/>
</dbReference>
<evidence type="ECO:0000256" key="11">
    <source>
        <dbReference type="ARBA" id="ARBA00023284"/>
    </source>
</evidence>
<evidence type="ECO:0000256" key="10">
    <source>
        <dbReference type="ARBA" id="ARBA00023157"/>
    </source>
</evidence>
<keyword evidence="4 13" id="KW-0812">Transmembrane</keyword>
<feature type="signal peptide" evidence="14">
    <location>
        <begin position="1"/>
        <end position="25"/>
    </location>
</feature>
<evidence type="ECO:0000256" key="5">
    <source>
        <dbReference type="ARBA" id="ARBA00022729"/>
    </source>
</evidence>
<reference evidence="17" key="1">
    <citation type="submission" date="2025-08" db="UniProtKB">
        <authorList>
            <consortium name="RefSeq"/>
        </authorList>
    </citation>
    <scope>IDENTIFICATION</scope>
</reference>
<keyword evidence="9 13" id="KW-0472">Membrane</keyword>
<feature type="domain" description="Thioredoxin" evidence="15">
    <location>
        <begin position="11"/>
        <end position="133"/>
    </location>
</feature>
<evidence type="ECO:0000256" key="12">
    <source>
        <dbReference type="SAM" id="MobiDB-lite"/>
    </source>
</evidence>
<evidence type="ECO:0000256" key="3">
    <source>
        <dbReference type="ARBA" id="ARBA00022553"/>
    </source>
</evidence>